<protein>
    <submittedName>
        <fullName evidence="7">Rho GTPase-activating protein 32-like</fullName>
    </submittedName>
</protein>
<evidence type="ECO:0000313" key="6">
    <source>
        <dbReference type="Proteomes" id="UP001318040"/>
    </source>
</evidence>
<organism evidence="6 7">
    <name type="scientific">Petromyzon marinus</name>
    <name type="common">Sea lamprey</name>
    <dbReference type="NCBI Taxonomy" id="7757"/>
    <lineage>
        <taxon>Eukaryota</taxon>
        <taxon>Metazoa</taxon>
        <taxon>Chordata</taxon>
        <taxon>Craniata</taxon>
        <taxon>Vertebrata</taxon>
        <taxon>Cyclostomata</taxon>
        <taxon>Hyperoartia</taxon>
        <taxon>Petromyzontiformes</taxon>
        <taxon>Petromyzontidae</taxon>
        <taxon>Petromyzon</taxon>
    </lineage>
</organism>
<feature type="domain" description="SH3" evidence="4">
    <location>
        <begin position="61"/>
        <end position="123"/>
    </location>
</feature>
<dbReference type="SUPFAM" id="SSF48350">
    <property type="entry name" value="GTPase activation domain, GAP"/>
    <property type="match status" value="1"/>
</dbReference>
<dbReference type="Gene3D" id="1.10.555.10">
    <property type="entry name" value="Rho GTPase activation protein"/>
    <property type="match status" value="1"/>
</dbReference>
<dbReference type="PROSITE" id="PS50002">
    <property type="entry name" value="SH3"/>
    <property type="match status" value="1"/>
</dbReference>
<dbReference type="InterPro" id="IPR001452">
    <property type="entry name" value="SH3_domain"/>
</dbReference>
<keyword evidence="6" id="KW-1185">Reference proteome</keyword>
<dbReference type="RefSeq" id="XP_032827667.1">
    <property type="nucleotide sequence ID" value="XM_032971776.1"/>
</dbReference>
<dbReference type="Gene3D" id="2.30.30.40">
    <property type="entry name" value="SH3 Domains"/>
    <property type="match status" value="1"/>
</dbReference>
<accession>A0AAJ7U0W8</accession>
<proteinExistence type="predicted"/>
<evidence type="ECO:0000313" key="7">
    <source>
        <dbReference type="RefSeq" id="XP_032827667.1"/>
    </source>
</evidence>
<evidence type="ECO:0000256" key="1">
    <source>
        <dbReference type="ARBA" id="ARBA00022443"/>
    </source>
</evidence>
<dbReference type="SMART" id="SM00324">
    <property type="entry name" value="RhoGAP"/>
    <property type="match status" value="1"/>
</dbReference>
<keyword evidence="2" id="KW-0343">GTPase activation</keyword>
<dbReference type="InterPro" id="IPR051576">
    <property type="entry name" value="PX-Rho_GAP"/>
</dbReference>
<dbReference type="Pfam" id="PF00620">
    <property type="entry name" value="RhoGAP"/>
    <property type="match status" value="1"/>
</dbReference>
<reference evidence="7" key="1">
    <citation type="submission" date="2025-08" db="UniProtKB">
        <authorList>
            <consortium name="RefSeq"/>
        </authorList>
    </citation>
    <scope>IDENTIFICATION</scope>
    <source>
        <tissue evidence="7">Sperm</tissue>
    </source>
</reference>
<dbReference type="GO" id="GO:0007264">
    <property type="term" value="P:small GTPase-mediated signal transduction"/>
    <property type="evidence" value="ECO:0007669"/>
    <property type="project" value="TreeGrafter"/>
</dbReference>
<dbReference type="Proteomes" id="UP001318040">
    <property type="component" value="Chromosome 3"/>
</dbReference>
<evidence type="ECO:0000256" key="2">
    <source>
        <dbReference type="ARBA" id="ARBA00022468"/>
    </source>
</evidence>
<evidence type="ECO:0000259" key="5">
    <source>
        <dbReference type="PROSITE" id="PS50238"/>
    </source>
</evidence>
<name>A0AAJ7U0W8_PETMA</name>
<keyword evidence="1 3" id="KW-0728">SH3 domain</keyword>
<dbReference type="SUPFAM" id="SSF50044">
    <property type="entry name" value="SH3-domain"/>
    <property type="match status" value="1"/>
</dbReference>
<dbReference type="AlphaFoldDB" id="A0AAJ7U0W8"/>
<dbReference type="KEGG" id="pmrn:116952421"/>
<evidence type="ECO:0000259" key="4">
    <source>
        <dbReference type="PROSITE" id="PS50002"/>
    </source>
</evidence>
<sequence length="447" mass="48405">MKACGDRASKAVKALAKLSMAGGHFPRLADFLQGNEDVENIQVDNHDLHLLSRDEALFNIPAIAAAEVIKRHVAQTSDELSFEVGDIACITEMPPKEVTLFWRGKGGFKIGNFPSGSVELINRDTQLSALGSDHSTKLVIKNQEKVFGKDLAQHLGNSGHDVPQVLTMCTELIEKHGIVSGIYRCSGLVTDIKQLREEFNSGKVPDLTGIVQRIHCFSNLCKLYFRELPDPLLTYKLYDDFTEALVAPTEHEKLLRMQDVIQLLPGPNYRTLQHLMRHLSLLESHADKTKMTSMNLSIVWGPNLLRRQTVEEAVSDPKMVATEMSRQSMVIEFLLKHTEELFGDRCRPIACESAGGNSLLSPEPLVSSPSITLLSLEEAQAQKGIQTGVVFADAITAVTNATTAATAATAATTAATTAGNTADTTNATTAAATTAIANEAGSRGPGM</sequence>
<gene>
    <name evidence="7" type="primary">LOC116952421</name>
</gene>
<dbReference type="GeneID" id="116952421"/>
<dbReference type="PROSITE" id="PS50238">
    <property type="entry name" value="RHOGAP"/>
    <property type="match status" value="1"/>
</dbReference>
<feature type="domain" description="Rho-GAP" evidence="5">
    <location>
        <begin position="149"/>
        <end position="342"/>
    </location>
</feature>
<dbReference type="InterPro" id="IPR036028">
    <property type="entry name" value="SH3-like_dom_sf"/>
</dbReference>
<dbReference type="GO" id="GO:0005096">
    <property type="term" value="F:GTPase activator activity"/>
    <property type="evidence" value="ECO:0007669"/>
    <property type="project" value="UniProtKB-KW"/>
</dbReference>
<dbReference type="PANTHER" id="PTHR15729">
    <property type="entry name" value="CDC42 GTPASE-ACTIVATING PROTEIN"/>
    <property type="match status" value="1"/>
</dbReference>
<dbReference type="InterPro" id="IPR000198">
    <property type="entry name" value="RhoGAP_dom"/>
</dbReference>
<evidence type="ECO:0000256" key="3">
    <source>
        <dbReference type="PROSITE-ProRule" id="PRU00192"/>
    </source>
</evidence>
<dbReference type="PANTHER" id="PTHR15729:SF10">
    <property type="entry name" value="GTPASE-ACTIVATING PROTEIN CDGAPR"/>
    <property type="match status" value="1"/>
</dbReference>
<dbReference type="InterPro" id="IPR008936">
    <property type="entry name" value="Rho_GTPase_activation_prot"/>
</dbReference>